<name>A0ABY7ELM2_MYAAR</name>
<feature type="compositionally biased region" description="Polar residues" evidence="1">
    <location>
        <begin position="1"/>
        <end position="22"/>
    </location>
</feature>
<accession>A0ABY7ELM2</accession>
<evidence type="ECO:0000313" key="3">
    <source>
        <dbReference type="Proteomes" id="UP001164746"/>
    </source>
</evidence>
<proteinExistence type="predicted"/>
<organism evidence="2 3">
    <name type="scientific">Mya arenaria</name>
    <name type="common">Soft-shell clam</name>
    <dbReference type="NCBI Taxonomy" id="6604"/>
    <lineage>
        <taxon>Eukaryota</taxon>
        <taxon>Metazoa</taxon>
        <taxon>Spiralia</taxon>
        <taxon>Lophotrochozoa</taxon>
        <taxon>Mollusca</taxon>
        <taxon>Bivalvia</taxon>
        <taxon>Autobranchia</taxon>
        <taxon>Heteroconchia</taxon>
        <taxon>Euheterodonta</taxon>
        <taxon>Imparidentia</taxon>
        <taxon>Neoheterodontei</taxon>
        <taxon>Myida</taxon>
        <taxon>Myoidea</taxon>
        <taxon>Myidae</taxon>
        <taxon>Mya</taxon>
    </lineage>
</organism>
<evidence type="ECO:0000256" key="1">
    <source>
        <dbReference type="SAM" id="MobiDB-lite"/>
    </source>
</evidence>
<dbReference type="PANTHER" id="PTHR14187">
    <property type="entry name" value="ALPHA KINASE/ELONGATION FACTOR 2 KINASE"/>
    <property type="match status" value="1"/>
</dbReference>
<evidence type="ECO:0000313" key="2">
    <source>
        <dbReference type="EMBL" id="WAR09909.1"/>
    </source>
</evidence>
<reference evidence="2" key="1">
    <citation type="submission" date="2022-11" db="EMBL/GenBank/DDBJ databases">
        <title>Centuries of genome instability and evolution in soft-shell clam transmissible cancer (bioRxiv).</title>
        <authorList>
            <person name="Hart S.F.M."/>
            <person name="Yonemitsu M.A."/>
            <person name="Giersch R.M."/>
            <person name="Beal B.F."/>
            <person name="Arriagada G."/>
            <person name="Davis B.W."/>
            <person name="Ostrander E.A."/>
            <person name="Goff S.P."/>
            <person name="Metzger M.J."/>
        </authorList>
    </citation>
    <scope>NUCLEOTIDE SEQUENCE</scope>
    <source>
        <strain evidence="2">MELC-2E11</strain>
        <tissue evidence="2">Siphon/mantle</tissue>
    </source>
</reference>
<gene>
    <name evidence="2" type="ORF">MAR_034985</name>
</gene>
<keyword evidence="3" id="KW-1185">Reference proteome</keyword>
<protein>
    <submittedName>
        <fullName evidence="2">Uncharacterized protein</fullName>
    </submittedName>
</protein>
<feature type="region of interest" description="Disordered" evidence="1">
    <location>
        <begin position="1"/>
        <end position="31"/>
    </location>
</feature>
<dbReference type="Proteomes" id="UP001164746">
    <property type="component" value="Chromosome 7"/>
</dbReference>
<dbReference type="PANTHER" id="PTHR14187:SF5">
    <property type="entry name" value="HEAT SHOCK 70 KDA PROTEIN 12A"/>
    <property type="match status" value="1"/>
</dbReference>
<dbReference type="EMBL" id="CP111018">
    <property type="protein sequence ID" value="WAR09909.1"/>
    <property type="molecule type" value="Genomic_DNA"/>
</dbReference>
<sequence>MESIEPNPSNSVKTTGTRQETTPLLDPHPQSCKHHKTEVVIDLATTYTRHTIHSTVEGITEPFVHTSEKHPYCFGVDAEGTFALFDKKAQDKLEATTPNGKETLFCLNTVMQCLPYKRKPYLRFPVPNILGYWQQLLTIFACVFKFHCKEVENYILQTLDVQISSGVIQWVIILPVRTYVQGRATIRKAAEKAGLNNDRCRYVFPTDILALHIAQHGIRNESKSTLERENSHTACVCFESGIIQAGKHMHNYHILISDFEEQIKVYDINTAEVSLRSEHLVQEAQKYQSKPVDELISKSKYRDILRYNDTTSTLYLSRKGIQKIFDEALSNIAINLKPILVAGNIFKCYMSGELIESSYFQQRVQQECQYINDSLLGGLACKEGETVTSDYTYGHVAIENFNEEFHLEQYKTPDTSVEECAIWIFKPLIKKGQQLTASNEFVWSESVTFNSKRSKETDHQALVMRSKCEDPKSIDEKGCEVAATVKVHPPLEGWQDEVEFKFKLTITEDGPMIEALDMKSDKLYPAEYKRSIEMLKGPKLDAMQSAMLTVLQPDSIKRRATYTYGLSTYPPFRKGEHAEHLKFIDSKGKARCLNVINKLIGKDQPLQHGQVFSAQVEIPQDEISINPKTVQQWEAISNTMSHLGFVRRPCNVAHYEIKLVVEDTDLVFKVINTGTGESREMIVK</sequence>